<protein>
    <submittedName>
        <fullName evidence="2">Uncharacterized protein</fullName>
    </submittedName>
</protein>
<keyword evidence="3" id="KW-1185">Reference proteome</keyword>
<dbReference type="Proteomes" id="UP000236959">
    <property type="component" value="Unassembled WGS sequence"/>
</dbReference>
<feature type="region of interest" description="Disordered" evidence="1">
    <location>
        <begin position="130"/>
        <end position="152"/>
    </location>
</feature>
<name>A0A2S3V1K9_9HYPH</name>
<dbReference type="OrthoDB" id="8444211at2"/>
<dbReference type="AlphaFoldDB" id="A0A2S3V1K9"/>
<evidence type="ECO:0000313" key="2">
    <source>
        <dbReference type="EMBL" id="POF33846.1"/>
    </source>
</evidence>
<feature type="compositionally biased region" description="Basic and acidic residues" evidence="1">
    <location>
        <begin position="131"/>
        <end position="142"/>
    </location>
</feature>
<sequence length="152" mass="15833">MKVAEAFAASGLDDIKAALAGGTLTVYSVARPLTANLPVDRSGVLAVFRFSSPAFGAPVDGGEAPVFVEETATAESVGTPGFARACSADGAVVADFSAGPGNREIKFAEVSCSKDAPVKVVSFQIQEEDGWPERPDYFDSRPRPGYQMPSTL</sequence>
<evidence type="ECO:0000256" key="1">
    <source>
        <dbReference type="SAM" id="MobiDB-lite"/>
    </source>
</evidence>
<organism evidence="2 3">
    <name type="scientific">Roseibium marinum</name>
    <dbReference type="NCBI Taxonomy" id="281252"/>
    <lineage>
        <taxon>Bacteria</taxon>
        <taxon>Pseudomonadati</taxon>
        <taxon>Pseudomonadota</taxon>
        <taxon>Alphaproteobacteria</taxon>
        <taxon>Hyphomicrobiales</taxon>
        <taxon>Stappiaceae</taxon>
        <taxon>Roseibium</taxon>
    </lineage>
</organism>
<comment type="caution">
    <text evidence="2">The sequence shown here is derived from an EMBL/GenBank/DDBJ whole genome shotgun (WGS) entry which is preliminary data.</text>
</comment>
<accession>A0A2S3V1K9</accession>
<gene>
    <name evidence="2" type="ORF">CLV41_101295</name>
</gene>
<dbReference type="EMBL" id="PPCN01000001">
    <property type="protein sequence ID" value="POF33846.1"/>
    <property type="molecule type" value="Genomic_DNA"/>
</dbReference>
<evidence type="ECO:0000313" key="3">
    <source>
        <dbReference type="Proteomes" id="UP000236959"/>
    </source>
</evidence>
<dbReference type="RefSeq" id="WP_103220505.1">
    <property type="nucleotide sequence ID" value="NZ_PPCN01000001.1"/>
</dbReference>
<reference evidence="2 3" key="1">
    <citation type="submission" date="2018-01" db="EMBL/GenBank/DDBJ databases">
        <title>Genomic Encyclopedia of Archaeal and Bacterial Type Strains, Phase II (KMG-II): from individual species to whole genera.</title>
        <authorList>
            <person name="Goeker M."/>
        </authorList>
    </citation>
    <scope>NUCLEOTIDE SEQUENCE [LARGE SCALE GENOMIC DNA]</scope>
    <source>
        <strain evidence="2 3">DSM 17023</strain>
    </source>
</reference>
<proteinExistence type="predicted"/>